<dbReference type="OrthoDB" id="2162449at2759"/>
<feature type="compositionally biased region" description="Low complexity" evidence="1">
    <location>
        <begin position="441"/>
        <end position="456"/>
    </location>
</feature>
<feature type="region of interest" description="Disordered" evidence="1">
    <location>
        <begin position="293"/>
        <end position="481"/>
    </location>
</feature>
<dbReference type="RefSeq" id="XP_012188771.1">
    <property type="nucleotide sequence ID" value="XM_012333381.1"/>
</dbReference>
<protein>
    <submittedName>
        <fullName evidence="2">Uncharacterized protein</fullName>
    </submittedName>
</protein>
<dbReference type="Proteomes" id="UP000014071">
    <property type="component" value="Unassembled WGS sequence"/>
</dbReference>
<reference evidence="3" key="1">
    <citation type="journal article" date="2013" name="Genome Announc.">
        <title>Draft genome sequence of the basidiomycetous yeast-like fungus Pseudozyma hubeiensis SY62, which produces an abundant amount of the biosurfactant mannosylerythritol lipids.</title>
        <authorList>
            <person name="Konishi M."/>
            <person name="Hatada Y."/>
            <person name="Horiuchi J."/>
        </authorList>
    </citation>
    <scope>NUCLEOTIDE SEQUENCE [LARGE SCALE GENOMIC DNA]</scope>
    <source>
        <strain evidence="3">SY62</strain>
    </source>
</reference>
<gene>
    <name evidence="2" type="ORF">PHSY_002759</name>
</gene>
<dbReference type="HOGENOM" id="CLU_440182_0_0_1"/>
<proteinExistence type="predicted"/>
<feature type="compositionally biased region" description="Polar residues" evidence="1">
    <location>
        <begin position="200"/>
        <end position="210"/>
    </location>
</feature>
<accession>R9P1U4</accession>
<feature type="compositionally biased region" description="Polar residues" evidence="1">
    <location>
        <begin position="459"/>
        <end position="475"/>
    </location>
</feature>
<feature type="compositionally biased region" description="Low complexity" evidence="1">
    <location>
        <begin position="302"/>
        <end position="323"/>
    </location>
</feature>
<dbReference type="STRING" id="1305764.R9P1U4"/>
<dbReference type="GeneID" id="24108050"/>
<dbReference type="AlphaFoldDB" id="R9P1U4"/>
<evidence type="ECO:0000256" key="1">
    <source>
        <dbReference type="SAM" id="MobiDB-lite"/>
    </source>
</evidence>
<feature type="compositionally biased region" description="Polar residues" evidence="1">
    <location>
        <begin position="372"/>
        <end position="391"/>
    </location>
</feature>
<evidence type="ECO:0000313" key="2">
    <source>
        <dbReference type="EMBL" id="GAC95184.1"/>
    </source>
</evidence>
<dbReference type="EMBL" id="DF238791">
    <property type="protein sequence ID" value="GAC95184.1"/>
    <property type="molecule type" value="Genomic_DNA"/>
</dbReference>
<sequence length="533" mass="55770">MTTSPQFDSQRAVVALLNQASTVHRLSILDHLVDTKSSPFQLVAERSLCLSLPEDDDLLRSLLAHEISTQGEAETLVRWALKFTAATSFFIVLEMKHATQDSAVEVLLRDFAPNLWETYGQDEIYVSPDCATAEMQIELLFPHGLDSDTTAVTDSTHTLSLASPVEHAPPMVPNASSSSAAESAFSYTSAASTSTAATSVRPQSRASSAHPTFKARPIPTTVKSAPSIQPRLSKAAALRMGVQLPDSPARVASRNVSPTKDSASVGISGVVKRPVAPPVSLKAPSIAPRLNKAAMARQGGPSAAAPELAGRPASAAAGATRHAFPTTLSTSADAAPRKQVDFSNTPGHKRHSLIGKTTIASIAPPTIAPRQNRASMSRIQPQTLATASSRPTSRDAASAPPSSFKGASLARRSSVSTPQSAAHRDRAPVDFTATPGHKRTSLSLSIPSLAAPSLAPRQNRASLARTQQPSGTASPRLTEKSPAVKATDFTAVAGHKRSSLSFSLSSLRAPSIEPRLNRAAGVRMGMGKGAAGQ</sequence>
<name>R9P1U4_PSEHS</name>
<feature type="region of interest" description="Disordered" evidence="1">
    <location>
        <begin position="193"/>
        <end position="228"/>
    </location>
</feature>
<feature type="compositionally biased region" description="Polar residues" evidence="1">
    <location>
        <begin position="411"/>
        <end position="420"/>
    </location>
</feature>
<keyword evidence="3" id="KW-1185">Reference proteome</keyword>
<dbReference type="eggNOG" id="ENOG502SDFS">
    <property type="taxonomic scope" value="Eukaryota"/>
</dbReference>
<organism evidence="2 3">
    <name type="scientific">Pseudozyma hubeiensis (strain SY62)</name>
    <name type="common">Yeast</name>
    <dbReference type="NCBI Taxonomy" id="1305764"/>
    <lineage>
        <taxon>Eukaryota</taxon>
        <taxon>Fungi</taxon>
        <taxon>Dikarya</taxon>
        <taxon>Basidiomycota</taxon>
        <taxon>Ustilaginomycotina</taxon>
        <taxon>Ustilaginomycetes</taxon>
        <taxon>Ustilaginales</taxon>
        <taxon>Ustilaginaceae</taxon>
        <taxon>Pseudozyma</taxon>
    </lineage>
</organism>
<evidence type="ECO:0000313" key="3">
    <source>
        <dbReference type="Proteomes" id="UP000014071"/>
    </source>
</evidence>